<dbReference type="InterPro" id="IPR005650">
    <property type="entry name" value="BlaI_family"/>
</dbReference>
<organism evidence="5 6">
    <name type="scientific">Marinifilum breve</name>
    <dbReference type="NCBI Taxonomy" id="2184082"/>
    <lineage>
        <taxon>Bacteria</taxon>
        <taxon>Pseudomonadati</taxon>
        <taxon>Bacteroidota</taxon>
        <taxon>Bacteroidia</taxon>
        <taxon>Marinilabiliales</taxon>
        <taxon>Marinifilaceae</taxon>
    </lineage>
</organism>
<dbReference type="RefSeq" id="WP_110362113.1">
    <property type="nucleotide sequence ID" value="NZ_QFLI01000009.1"/>
</dbReference>
<dbReference type="InterPro" id="IPR036388">
    <property type="entry name" value="WH-like_DNA-bd_sf"/>
</dbReference>
<proteinExistence type="inferred from homology"/>
<keyword evidence="6" id="KW-1185">Reference proteome</keyword>
<sequence length="121" mass="14594">MKKLTQKEEEIMKLFWAEGPMFVKELQKIFPDQKLHYNTLSTMVRALEEKSFIAHETFGKTHRYYAAITEEEYRKKTMGNVVKKYFDNSYKRVVSMFVEEEKLSIDELKRLIQDIEDNKDK</sequence>
<evidence type="ECO:0000256" key="1">
    <source>
        <dbReference type="ARBA" id="ARBA00011046"/>
    </source>
</evidence>
<comment type="caution">
    <text evidence="5">The sequence shown here is derived from an EMBL/GenBank/DDBJ whole genome shotgun (WGS) entry which is preliminary data.</text>
</comment>
<comment type="similarity">
    <text evidence="1">Belongs to the BlaI transcriptional regulatory family.</text>
</comment>
<reference evidence="5 6" key="1">
    <citation type="submission" date="2018-05" db="EMBL/GenBank/DDBJ databases">
        <title>Marinifilum breve JC075T sp. nov., a marine bacterium isolated from Yongle Blue Hole in the South China Sea.</title>
        <authorList>
            <person name="Fu T."/>
        </authorList>
    </citation>
    <scope>NUCLEOTIDE SEQUENCE [LARGE SCALE GENOMIC DNA]</scope>
    <source>
        <strain evidence="5 6">JC075</strain>
    </source>
</reference>
<dbReference type="PIRSF" id="PIRSF019455">
    <property type="entry name" value="CopR_AtkY"/>
    <property type="match status" value="1"/>
</dbReference>
<dbReference type="OrthoDB" id="1098508at2"/>
<dbReference type="InterPro" id="IPR036390">
    <property type="entry name" value="WH_DNA-bd_sf"/>
</dbReference>
<dbReference type="GO" id="GO:0045892">
    <property type="term" value="P:negative regulation of DNA-templated transcription"/>
    <property type="evidence" value="ECO:0007669"/>
    <property type="project" value="InterPro"/>
</dbReference>
<evidence type="ECO:0000313" key="6">
    <source>
        <dbReference type="Proteomes" id="UP000248079"/>
    </source>
</evidence>
<dbReference type="AlphaFoldDB" id="A0A2V3ZSV0"/>
<protein>
    <submittedName>
        <fullName evidence="5">Transcriptional regulator</fullName>
    </submittedName>
</protein>
<dbReference type="Gene3D" id="1.10.4040.10">
    <property type="entry name" value="Penicillinase repressor domain"/>
    <property type="match status" value="1"/>
</dbReference>
<evidence type="ECO:0000256" key="4">
    <source>
        <dbReference type="ARBA" id="ARBA00023163"/>
    </source>
</evidence>
<accession>A0A2V3ZSV0</accession>
<keyword evidence="2" id="KW-0805">Transcription regulation</keyword>
<dbReference type="GO" id="GO:0003677">
    <property type="term" value="F:DNA binding"/>
    <property type="evidence" value="ECO:0007669"/>
    <property type="project" value="UniProtKB-KW"/>
</dbReference>
<dbReference type="Pfam" id="PF03965">
    <property type="entry name" value="Penicillinase_R"/>
    <property type="match status" value="1"/>
</dbReference>
<evidence type="ECO:0000256" key="2">
    <source>
        <dbReference type="ARBA" id="ARBA00023015"/>
    </source>
</evidence>
<dbReference type="Proteomes" id="UP000248079">
    <property type="component" value="Unassembled WGS sequence"/>
</dbReference>
<gene>
    <name evidence="5" type="ORF">DF185_17780</name>
</gene>
<dbReference type="SUPFAM" id="SSF46785">
    <property type="entry name" value="Winged helix' DNA-binding domain"/>
    <property type="match status" value="1"/>
</dbReference>
<dbReference type="Gene3D" id="1.10.10.10">
    <property type="entry name" value="Winged helix-like DNA-binding domain superfamily/Winged helix DNA-binding domain"/>
    <property type="match status" value="1"/>
</dbReference>
<evidence type="ECO:0000256" key="3">
    <source>
        <dbReference type="ARBA" id="ARBA00023125"/>
    </source>
</evidence>
<evidence type="ECO:0000313" key="5">
    <source>
        <dbReference type="EMBL" id="PXX97818.1"/>
    </source>
</evidence>
<keyword evidence="4" id="KW-0804">Transcription</keyword>
<keyword evidence="3" id="KW-0238">DNA-binding</keyword>
<name>A0A2V3ZSV0_9BACT</name>
<dbReference type="EMBL" id="QFLI01000009">
    <property type="protein sequence ID" value="PXX97818.1"/>
    <property type="molecule type" value="Genomic_DNA"/>
</dbReference>